<dbReference type="PROSITE" id="PS50181">
    <property type="entry name" value="FBOX"/>
    <property type="match status" value="1"/>
</dbReference>
<dbReference type="SUPFAM" id="SSF81383">
    <property type="entry name" value="F-box domain"/>
    <property type="match status" value="1"/>
</dbReference>
<name>A0A6A5VQY5_9PLEO</name>
<sequence length="394" mass="45700">MHLGAIRNKILDRIPFVPEYFLRRNGTFTRRKRLDELPEDVLISILSYCRIDDIFALRLTCSSLRDVFSNYQAHIVPSVARCTFPKSSLLLKLPTGTVGHTFTWLKELIPRHLAAILVDRYKLVFDLQPFGYRHGIPAEEPYGDALRSEVASGWKVLRRLSNISKEVYSMEVKQVFKLSGKSANWTRVNRDAVAQMREELVMKRRLSYINTLSSEEAGHYVVMFTLLSAVFRARTYDETGPKDGPIWLFDSGYGIDASRFVRKGESWMTWFILHQGPQLFRDQWWSFSAEAPGTKNYVRDRALEAFFAPLRPKDYAVHTRKKFIDPQQRVHDMQQNFARQVQSELSTKSANNSSHMHMIYFHAYRLEELTGGRPAVEETMTAVPFTVDFFIHEG</sequence>
<dbReference type="AlphaFoldDB" id="A0A6A5VQY5"/>
<protein>
    <recommendedName>
        <fullName evidence="1">F-box domain-containing protein</fullName>
    </recommendedName>
</protein>
<dbReference type="InterPro" id="IPR001810">
    <property type="entry name" value="F-box_dom"/>
</dbReference>
<accession>A0A6A5VQY5</accession>
<proteinExistence type="predicted"/>
<dbReference type="OrthoDB" id="5279806at2759"/>
<evidence type="ECO:0000313" key="2">
    <source>
        <dbReference type="EMBL" id="KAF1978990.1"/>
    </source>
</evidence>
<dbReference type="Proteomes" id="UP000800036">
    <property type="component" value="Unassembled WGS sequence"/>
</dbReference>
<evidence type="ECO:0000259" key="1">
    <source>
        <dbReference type="PROSITE" id="PS50181"/>
    </source>
</evidence>
<gene>
    <name evidence="2" type="ORF">BU23DRAFT_549676</name>
</gene>
<organism evidence="2 3">
    <name type="scientific">Bimuria novae-zelandiae CBS 107.79</name>
    <dbReference type="NCBI Taxonomy" id="1447943"/>
    <lineage>
        <taxon>Eukaryota</taxon>
        <taxon>Fungi</taxon>
        <taxon>Dikarya</taxon>
        <taxon>Ascomycota</taxon>
        <taxon>Pezizomycotina</taxon>
        <taxon>Dothideomycetes</taxon>
        <taxon>Pleosporomycetidae</taxon>
        <taxon>Pleosporales</taxon>
        <taxon>Massarineae</taxon>
        <taxon>Didymosphaeriaceae</taxon>
        <taxon>Bimuria</taxon>
    </lineage>
</organism>
<dbReference type="CDD" id="cd09917">
    <property type="entry name" value="F-box_SF"/>
    <property type="match status" value="1"/>
</dbReference>
<keyword evidence="3" id="KW-1185">Reference proteome</keyword>
<dbReference type="SMART" id="SM00256">
    <property type="entry name" value="FBOX"/>
    <property type="match status" value="1"/>
</dbReference>
<dbReference type="EMBL" id="ML976659">
    <property type="protein sequence ID" value="KAF1978990.1"/>
    <property type="molecule type" value="Genomic_DNA"/>
</dbReference>
<dbReference type="InterPro" id="IPR036047">
    <property type="entry name" value="F-box-like_dom_sf"/>
</dbReference>
<evidence type="ECO:0000313" key="3">
    <source>
        <dbReference type="Proteomes" id="UP000800036"/>
    </source>
</evidence>
<dbReference type="Pfam" id="PF00646">
    <property type="entry name" value="F-box"/>
    <property type="match status" value="1"/>
</dbReference>
<feature type="domain" description="F-box" evidence="1">
    <location>
        <begin position="31"/>
        <end position="79"/>
    </location>
</feature>
<reference evidence="2" key="1">
    <citation type="journal article" date="2020" name="Stud. Mycol.">
        <title>101 Dothideomycetes genomes: a test case for predicting lifestyles and emergence of pathogens.</title>
        <authorList>
            <person name="Haridas S."/>
            <person name="Albert R."/>
            <person name="Binder M."/>
            <person name="Bloem J."/>
            <person name="Labutti K."/>
            <person name="Salamov A."/>
            <person name="Andreopoulos B."/>
            <person name="Baker S."/>
            <person name="Barry K."/>
            <person name="Bills G."/>
            <person name="Bluhm B."/>
            <person name="Cannon C."/>
            <person name="Castanera R."/>
            <person name="Culley D."/>
            <person name="Daum C."/>
            <person name="Ezra D."/>
            <person name="Gonzalez J."/>
            <person name="Henrissat B."/>
            <person name="Kuo A."/>
            <person name="Liang C."/>
            <person name="Lipzen A."/>
            <person name="Lutzoni F."/>
            <person name="Magnuson J."/>
            <person name="Mondo S."/>
            <person name="Nolan M."/>
            <person name="Ohm R."/>
            <person name="Pangilinan J."/>
            <person name="Park H.-J."/>
            <person name="Ramirez L."/>
            <person name="Alfaro M."/>
            <person name="Sun H."/>
            <person name="Tritt A."/>
            <person name="Yoshinaga Y."/>
            <person name="Zwiers L.-H."/>
            <person name="Turgeon B."/>
            <person name="Goodwin S."/>
            <person name="Spatafora J."/>
            <person name="Crous P."/>
            <person name="Grigoriev I."/>
        </authorList>
    </citation>
    <scope>NUCLEOTIDE SEQUENCE</scope>
    <source>
        <strain evidence="2">CBS 107.79</strain>
    </source>
</reference>